<name>A0ABU6ZPX3_9FABA</name>
<dbReference type="EMBL" id="JASCZI010272993">
    <property type="protein sequence ID" value="MED6223997.1"/>
    <property type="molecule type" value="Genomic_DNA"/>
</dbReference>
<evidence type="ECO:0000313" key="6">
    <source>
        <dbReference type="Proteomes" id="UP001341840"/>
    </source>
</evidence>
<dbReference type="InterPro" id="IPR056888">
    <property type="entry name" value="NET2A-D/KIP1-like_dom"/>
</dbReference>
<evidence type="ECO:0000256" key="1">
    <source>
        <dbReference type="ARBA" id="ARBA00023054"/>
    </source>
</evidence>
<feature type="domain" description="NAB" evidence="4">
    <location>
        <begin position="1"/>
        <end position="58"/>
    </location>
</feature>
<comment type="caution">
    <text evidence="5">The sequence shown here is derived from an EMBL/GenBank/DDBJ whole genome shotgun (WGS) entry which is preliminary data.</text>
</comment>
<accession>A0ABU6ZPX3</accession>
<feature type="compositionally biased region" description="Polar residues" evidence="3">
    <location>
        <begin position="88"/>
        <end position="104"/>
    </location>
</feature>
<keyword evidence="6" id="KW-1185">Reference proteome</keyword>
<gene>
    <name evidence="5" type="ORF">PIB30_079575</name>
</gene>
<feature type="region of interest" description="Disordered" evidence="3">
    <location>
        <begin position="452"/>
        <end position="475"/>
    </location>
</feature>
<dbReference type="PANTHER" id="PTHR31631">
    <property type="entry name" value="PROTEIN NETWORKED 2D"/>
    <property type="match status" value="1"/>
</dbReference>
<feature type="compositionally biased region" description="Acidic residues" evidence="3">
    <location>
        <begin position="78"/>
        <end position="87"/>
    </location>
</feature>
<feature type="region of interest" description="Disordered" evidence="3">
    <location>
        <begin position="62"/>
        <end position="142"/>
    </location>
</feature>
<feature type="coiled-coil region" evidence="2">
    <location>
        <begin position="352"/>
        <end position="407"/>
    </location>
</feature>
<organism evidence="5 6">
    <name type="scientific">Stylosanthes scabra</name>
    <dbReference type="NCBI Taxonomy" id="79078"/>
    <lineage>
        <taxon>Eukaryota</taxon>
        <taxon>Viridiplantae</taxon>
        <taxon>Streptophyta</taxon>
        <taxon>Embryophyta</taxon>
        <taxon>Tracheophyta</taxon>
        <taxon>Spermatophyta</taxon>
        <taxon>Magnoliopsida</taxon>
        <taxon>eudicotyledons</taxon>
        <taxon>Gunneridae</taxon>
        <taxon>Pentapetalae</taxon>
        <taxon>rosids</taxon>
        <taxon>fabids</taxon>
        <taxon>Fabales</taxon>
        <taxon>Fabaceae</taxon>
        <taxon>Papilionoideae</taxon>
        <taxon>50 kb inversion clade</taxon>
        <taxon>dalbergioids sensu lato</taxon>
        <taxon>Dalbergieae</taxon>
        <taxon>Pterocarpus clade</taxon>
        <taxon>Stylosanthes</taxon>
    </lineage>
</organism>
<proteinExistence type="predicted"/>
<sequence>MEEKVLDTLQTLNDEGDSFATRAEMYYKKRPELVDFVEESFRAYRALAERYDKLSKDLQSANRTIASVFPDQVQYRTEEEDEDEEEAGSNNGRPNDTNTKNNETALIPEAPSIPKKGHFRSPSMLLSKKGPPPKRTSSSCEKDFKVSSSVLSKNEALSEIDKIQKEILTLQTEKEFVRSLYERAYQQYWEFEDRITAMQKSVCTLQDEYGVGTVIEDDEARTLMAAAALKSCQDTLAKLQEIQAQSSKEARVEFERVKEAHEMFEKLRDQFISKYYLNQDESNTAKPTTPVEKEEVKEMDDAGIRGNVKGNKLEEDSSEVVITVTEMADRINQLVKKVVTLETAVSSQTGLVQRLRSETDELQTNIKKLEEEKEVLMEGSEVTNQKLKEVEEELKRVKLLNRTVQSQDNSIRTHFIEASFDVKHLSEKLNNMKPDVEEKNMVLYKKNKNENNVVDGDKEDVKTTLTEDDVGGDAVPEGVQNMSSGDGEIESHDLSSVDSNKGDEPNWRQLYISGLDDREKILLEEYTSVLRDYKDVKIKLNDVEKKNRDSLFEMALQRLSLSPQIFNIFSIFRLEELED</sequence>
<dbReference type="Pfam" id="PF07765">
    <property type="entry name" value="KIP1"/>
    <property type="match status" value="1"/>
</dbReference>
<dbReference type="PROSITE" id="PS51774">
    <property type="entry name" value="NAB"/>
    <property type="match status" value="1"/>
</dbReference>
<evidence type="ECO:0000313" key="5">
    <source>
        <dbReference type="EMBL" id="MED6223997.1"/>
    </source>
</evidence>
<dbReference type="Proteomes" id="UP001341840">
    <property type="component" value="Unassembled WGS sequence"/>
</dbReference>
<protein>
    <recommendedName>
        <fullName evidence="4">NAB domain-containing protein</fullName>
    </recommendedName>
</protein>
<evidence type="ECO:0000256" key="3">
    <source>
        <dbReference type="SAM" id="MobiDB-lite"/>
    </source>
</evidence>
<dbReference type="Pfam" id="PF25014">
    <property type="entry name" value="NET2A"/>
    <property type="match status" value="1"/>
</dbReference>
<reference evidence="5 6" key="1">
    <citation type="journal article" date="2023" name="Plants (Basel)">
        <title>Bridging the Gap: Combining Genomics and Transcriptomics Approaches to Understand Stylosanthes scabra, an Orphan Legume from the Brazilian Caatinga.</title>
        <authorList>
            <person name="Ferreira-Neto J.R.C."/>
            <person name="da Silva M.D."/>
            <person name="Binneck E."/>
            <person name="de Melo N.F."/>
            <person name="da Silva R.H."/>
            <person name="de Melo A.L.T.M."/>
            <person name="Pandolfi V."/>
            <person name="Bustamante F.O."/>
            <person name="Brasileiro-Vidal A.C."/>
            <person name="Benko-Iseppon A.M."/>
        </authorList>
    </citation>
    <scope>NUCLEOTIDE SEQUENCE [LARGE SCALE GENOMIC DNA]</scope>
    <source>
        <tissue evidence="5">Leaves</tissue>
    </source>
</reference>
<dbReference type="InterPro" id="IPR011684">
    <property type="entry name" value="NAB"/>
</dbReference>
<evidence type="ECO:0000259" key="4">
    <source>
        <dbReference type="PROSITE" id="PS51774"/>
    </source>
</evidence>
<keyword evidence="1 2" id="KW-0175">Coiled coil</keyword>
<dbReference type="PANTHER" id="PTHR31631:SF3">
    <property type="entry name" value="PROTEIN NETWORKED 2B"/>
    <property type="match status" value="1"/>
</dbReference>
<evidence type="ECO:0000256" key="2">
    <source>
        <dbReference type="SAM" id="Coils"/>
    </source>
</evidence>